<evidence type="ECO:0000313" key="2">
    <source>
        <dbReference type="EMBL" id="CAD9771872.1"/>
    </source>
</evidence>
<organism evidence="2">
    <name type="scientific">Lotharella oceanica</name>
    <dbReference type="NCBI Taxonomy" id="641309"/>
    <lineage>
        <taxon>Eukaryota</taxon>
        <taxon>Sar</taxon>
        <taxon>Rhizaria</taxon>
        <taxon>Cercozoa</taxon>
        <taxon>Chlorarachniophyceae</taxon>
        <taxon>Lotharella</taxon>
    </lineage>
</organism>
<dbReference type="GO" id="GO:0045901">
    <property type="term" value="P:positive regulation of translational elongation"/>
    <property type="evidence" value="ECO:0007669"/>
    <property type="project" value="InterPro"/>
</dbReference>
<dbReference type="Pfam" id="PF21485">
    <property type="entry name" value="IF5A-like_N"/>
    <property type="match status" value="1"/>
</dbReference>
<dbReference type="InterPro" id="IPR048670">
    <property type="entry name" value="IF5A-like_N"/>
</dbReference>
<reference evidence="2" key="1">
    <citation type="submission" date="2021-01" db="EMBL/GenBank/DDBJ databases">
        <authorList>
            <person name="Corre E."/>
            <person name="Pelletier E."/>
            <person name="Niang G."/>
            <person name="Scheremetjew M."/>
            <person name="Finn R."/>
            <person name="Kale V."/>
            <person name="Holt S."/>
            <person name="Cochrane G."/>
            <person name="Meng A."/>
            <person name="Brown T."/>
            <person name="Cohen L."/>
        </authorList>
    </citation>
    <scope>NUCLEOTIDE SEQUENCE</scope>
    <source>
        <strain evidence="2">CCMP622</strain>
    </source>
</reference>
<proteinExistence type="predicted"/>
<dbReference type="Gene3D" id="2.30.30.30">
    <property type="match status" value="1"/>
</dbReference>
<dbReference type="GO" id="GO:0003723">
    <property type="term" value="F:RNA binding"/>
    <property type="evidence" value="ECO:0007669"/>
    <property type="project" value="InterPro"/>
</dbReference>
<dbReference type="SUPFAM" id="SSF50104">
    <property type="entry name" value="Translation proteins SH3-like domain"/>
    <property type="match status" value="1"/>
</dbReference>
<dbReference type="GO" id="GO:0003746">
    <property type="term" value="F:translation elongation factor activity"/>
    <property type="evidence" value="ECO:0007669"/>
    <property type="project" value="InterPro"/>
</dbReference>
<accession>A0A7S2TWF5</accession>
<evidence type="ECO:0000259" key="1">
    <source>
        <dbReference type="Pfam" id="PF21485"/>
    </source>
</evidence>
<dbReference type="EMBL" id="HBHP01025539">
    <property type="protein sequence ID" value="CAD9771872.1"/>
    <property type="molecule type" value="Transcribed_RNA"/>
</dbReference>
<feature type="domain" description="Translation initiation factor 5A-like N-terminal" evidence="1">
    <location>
        <begin position="12"/>
        <end position="68"/>
    </location>
</feature>
<dbReference type="InterPro" id="IPR001884">
    <property type="entry name" value="IF5A-like"/>
</dbReference>
<dbReference type="PANTHER" id="PTHR11673">
    <property type="entry name" value="TRANSLATION INITIATION FACTOR 5A FAMILY MEMBER"/>
    <property type="match status" value="1"/>
</dbReference>
<sequence>MDQGPVEGLEVIEGSHVKVKGYLMMKGRPAQCVKMSTAKPGKHGHVKCNIVGQDLIKPDKKYQHMCPGHEAIEVPIVKKYELEVSSIEREDGKDATISSIVCMNDDAEEIYINYNGEDPMHKEAVAKFEQIEESGAEKVVVLNILQATCGENGKYTWEDRVVSVSEKNDD</sequence>
<dbReference type="GO" id="GO:0043022">
    <property type="term" value="F:ribosome binding"/>
    <property type="evidence" value="ECO:0007669"/>
    <property type="project" value="InterPro"/>
</dbReference>
<protein>
    <recommendedName>
        <fullName evidence="1">Translation initiation factor 5A-like N-terminal domain-containing protein</fullName>
    </recommendedName>
</protein>
<dbReference type="AlphaFoldDB" id="A0A7S2TWF5"/>
<dbReference type="InterPro" id="IPR008991">
    <property type="entry name" value="Translation_prot_SH3-like_sf"/>
</dbReference>
<name>A0A7S2TWF5_9EUKA</name>
<dbReference type="InterPro" id="IPR014722">
    <property type="entry name" value="Rib_uL2_dom2"/>
</dbReference>
<gene>
    <name evidence="2" type="ORF">LSP00402_LOCUS15862</name>
</gene>